<accession>A0ABQ8B7C8</accession>
<dbReference type="EMBL" id="JAGKQM010000011">
    <property type="protein sequence ID" value="KAH0900702.1"/>
    <property type="molecule type" value="Genomic_DNA"/>
</dbReference>
<sequence>MEDSREIELKIHFGGSMKKIGEEDYEYLLLGIRYVEWKIDEIVWDRFVEFCKEDALIRAPLALSGYKLEK</sequence>
<keyword evidence="2" id="KW-1185">Reference proteome</keyword>
<evidence type="ECO:0000313" key="2">
    <source>
        <dbReference type="Proteomes" id="UP000824890"/>
    </source>
</evidence>
<organism evidence="1 2">
    <name type="scientific">Brassica napus</name>
    <name type="common">Rape</name>
    <dbReference type="NCBI Taxonomy" id="3708"/>
    <lineage>
        <taxon>Eukaryota</taxon>
        <taxon>Viridiplantae</taxon>
        <taxon>Streptophyta</taxon>
        <taxon>Embryophyta</taxon>
        <taxon>Tracheophyta</taxon>
        <taxon>Spermatophyta</taxon>
        <taxon>Magnoliopsida</taxon>
        <taxon>eudicotyledons</taxon>
        <taxon>Gunneridae</taxon>
        <taxon>Pentapetalae</taxon>
        <taxon>rosids</taxon>
        <taxon>malvids</taxon>
        <taxon>Brassicales</taxon>
        <taxon>Brassicaceae</taxon>
        <taxon>Brassiceae</taxon>
        <taxon>Brassica</taxon>
    </lineage>
</organism>
<dbReference type="Proteomes" id="UP000824890">
    <property type="component" value="Unassembled WGS sequence"/>
</dbReference>
<comment type="caution">
    <text evidence="1">The sequence shown here is derived from an EMBL/GenBank/DDBJ whole genome shotgun (WGS) entry which is preliminary data.</text>
</comment>
<protein>
    <submittedName>
        <fullName evidence="1">Uncharacterized protein</fullName>
    </submittedName>
</protein>
<gene>
    <name evidence="1" type="ORF">HID58_040205</name>
</gene>
<evidence type="ECO:0000313" key="1">
    <source>
        <dbReference type="EMBL" id="KAH0900702.1"/>
    </source>
</evidence>
<proteinExistence type="predicted"/>
<reference evidence="1 2" key="1">
    <citation type="submission" date="2021-05" db="EMBL/GenBank/DDBJ databases">
        <title>Genome Assembly of Synthetic Allotetraploid Brassica napus Reveals Homoeologous Exchanges between Subgenomes.</title>
        <authorList>
            <person name="Davis J.T."/>
        </authorList>
    </citation>
    <scope>NUCLEOTIDE SEQUENCE [LARGE SCALE GENOMIC DNA]</scope>
    <source>
        <strain evidence="2">cv. Da-Ae</strain>
        <tissue evidence="1">Seedling</tissue>
    </source>
</reference>
<name>A0ABQ8B7C8_BRANA</name>